<reference evidence="3" key="1">
    <citation type="submission" date="2025-08" db="UniProtKB">
        <authorList>
            <consortium name="RefSeq"/>
        </authorList>
    </citation>
    <scope>IDENTIFICATION</scope>
</reference>
<dbReference type="OrthoDB" id="10071568at2759"/>
<feature type="compositionally biased region" description="Polar residues" evidence="1">
    <location>
        <begin position="912"/>
        <end position="921"/>
    </location>
</feature>
<feature type="compositionally biased region" description="Low complexity" evidence="1">
    <location>
        <begin position="831"/>
        <end position="840"/>
    </location>
</feature>
<dbReference type="AlphaFoldDB" id="A0A8B7ZB51"/>
<feature type="compositionally biased region" description="Acidic residues" evidence="1">
    <location>
        <begin position="286"/>
        <end position="295"/>
    </location>
</feature>
<evidence type="ECO:0000256" key="1">
    <source>
        <dbReference type="SAM" id="MobiDB-lite"/>
    </source>
</evidence>
<evidence type="ECO:0000313" key="3">
    <source>
        <dbReference type="RefSeq" id="XP_022102212.1"/>
    </source>
</evidence>
<feature type="compositionally biased region" description="Polar residues" evidence="1">
    <location>
        <begin position="775"/>
        <end position="792"/>
    </location>
</feature>
<dbReference type="RefSeq" id="XP_022102212.1">
    <property type="nucleotide sequence ID" value="XM_022246520.1"/>
</dbReference>
<feature type="compositionally biased region" description="Basic residues" evidence="1">
    <location>
        <begin position="695"/>
        <end position="705"/>
    </location>
</feature>
<proteinExistence type="predicted"/>
<evidence type="ECO:0000313" key="2">
    <source>
        <dbReference type="Proteomes" id="UP000694845"/>
    </source>
</evidence>
<feature type="compositionally biased region" description="Polar residues" evidence="1">
    <location>
        <begin position="600"/>
        <end position="613"/>
    </location>
</feature>
<feature type="compositionally biased region" description="Polar residues" evidence="1">
    <location>
        <begin position="449"/>
        <end position="458"/>
    </location>
</feature>
<dbReference type="Proteomes" id="UP000694845">
    <property type="component" value="Unplaced"/>
</dbReference>
<feature type="compositionally biased region" description="Polar residues" evidence="1">
    <location>
        <begin position="683"/>
        <end position="692"/>
    </location>
</feature>
<feature type="region of interest" description="Disordered" evidence="1">
    <location>
        <begin position="683"/>
        <end position="758"/>
    </location>
</feature>
<feature type="region of interest" description="Disordered" evidence="1">
    <location>
        <begin position="181"/>
        <end position="200"/>
    </location>
</feature>
<keyword evidence="2" id="KW-1185">Reference proteome</keyword>
<feature type="compositionally biased region" description="Basic residues" evidence="1">
    <location>
        <begin position="562"/>
        <end position="574"/>
    </location>
</feature>
<feature type="region of interest" description="Disordered" evidence="1">
    <location>
        <begin position="561"/>
        <end position="667"/>
    </location>
</feature>
<dbReference type="KEGG" id="aplc:110985475"/>
<dbReference type="GeneID" id="110985475"/>
<accession>A0A8B7ZB51</accession>
<feature type="compositionally biased region" description="Polar residues" evidence="1">
    <location>
        <begin position="813"/>
        <end position="826"/>
    </location>
</feature>
<feature type="region of interest" description="Disordered" evidence="1">
    <location>
        <begin position="327"/>
        <end position="545"/>
    </location>
</feature>
<feature type="compositionally biased region" description="Polar residues" evidence="1">
    <location>
        <begin position="523"/>
        <end position="537"/>
    </location>
</feature>
<dbReference type="OMA" id="EFLQWLY"/>
<feature type="compositionally biased region" description="Polar residues" evidence="1">
    <location>
        <begin position="646"/>
        <end position="660"/>
    </location>
</feature>
<feature type="compositionally biased region" description="Polar residues" evidence="1">
    <location>
        <begin position="487"/>
        <end position="510"/>
    </location>
</feature>
<sequence>MAAILSIYIDVSVVLSRDSPDTAEAAGRLTLSQILLLIGPSPVQQLNLLLQVTQPSSQDCHFMIPIYRHMLSSKPSVMTNEAFIKYICAIRFSQQILMNQKEQAVLDVLQHIMGIAMTAEPSIEFLQWLYSTAPDAYSSLPDSVKSTTSLLVKYLTGEASRDYLDRLLDIVCDEEIESQTLSYKDSQSEPRLSSINSQDNQAEISETEGLFFTDTSRDEDLARQVDSDSELVDALHSRLDALIEGIDQEENSEDDDNFVQVGKPSNVKVQSEKNGIAALMSLDSDNQSDYEEVDMDTSGTVTSEQNAPEALSFEEQRYKLQMKAQKKVIDVSDASQNEEGGTPRMRGKSRNQKPLSLSSRRDEEEVLVIPETQDNRPERDSDRESFATAKDNLDSTRESVIIDVDEEITFRVKAAHQRSHKDGDPQAEDVEKQNKDSVVNLEDEEQVRDTSSPSSYKPSRTKAKSRHLQSSQETVGKPNKKQEQASDEMSGSTQRMSLRSVSAGHNQSSLLRFFSPVSRNIDESNSQPDQNPESGKISQLDRVEIVPDSYSSFDEEIEKYDQRRKIRASQRFKNLKSLQRIRANSKQEESPGISQLPEGINSTPAPTKQNRLSRSGRKMGSTRKQVIYSSNSGEEPAILDSPILRPSQTCEPRSQASDQKSPAVEDVVSEGIRRIWEECTTASSDLPTSVVTKSASKRKPPKRKSLTITGGIKSKSLAVSTPRQPTKQAEGPTPAEKTVSESAEKPQGVSPLSPSKVKRVATFGDTYRLLAGISADSQSDPCSLPASQSQKTSPKRARLQPKALKMMFDKDTPSNQKRSAKTQTADFQEISASSQESNSSFVAKKPSRKPRRLASPSKKTPVRTSSKSSQESSAGQARQGKRAMTRESPYASLRFDDADSPKTAVKRRASLFVSQTTTKAESNVKRKSTGTAT</sequence>
<feature type="region of interest" description="Disordered" evidence="1">
    <location>
        <begin position="775"/>
        <end position="933"/>
    </location>
</feature>
<feature type="region of interest" description="Disordered" evidence="1">
    <location>
        <begin position="284"/>
        <end position="308"/>
    </location>
</feature>
<name>A0A8B7ZB51_ACAPL</name>
<organism evidence="2 3">
    <name type="scientific">Acanthaster planci</name>
    <name type="common">Crown-of-thorns starfish</name>
    <dbReference type="NCBI Taxonomy" id="133434"/>
    <lineage>
        <taxon>Eukaryota</taxon>
        <taxon>Metazoa</taxon>
        <taxon>Echinodermata</taxon>
        <taxon>Eleutherozoa</taxon>
        <taxon>Asterozoa</taxon>
        <taxon>Asteroidea</taxon>
        <taxon>Valvatacea</taxon>
        <taxon>Valvatida</taxon>
        <taxon>Acanthasteridae</taxon>
        <taxon>Acanthaster</taxon>
    </lineage>
</organism>
<feature type="compositionally biased region" description="Polar residues" evidence="1">
    <location>
        <begin position="622"/>
        <end position="633"/>
    </location>
</feature>
<feature type="compositionally biased region" description="Polar residues" evidence="1">
    <location>
        <begin position="297"/>
        <end position="306"/>
    </location>
</feature>
<protein>
    <submittedName>
        <fullName evidence="3">Muscle M-line assembly protein unc-89-like</fullName>
    </submittedName>
</protein>
<gene>
    <name evidence="3" type="primary">LOC110985475</name>
</gene>
<feature type="compositionally biased region" description="Basic and acidic residues" evidence="1">
    <location>
        <begin position="420"/>
        <end position="435"/>
    </location>
</feature>
<feature type="compositionally biased region" description="Basic and acidic residues" evidence="1">
    <location>
        <begin position="373"/>
        <end position="397"/>
    </location>
</feature>
<feature type="compositionally biased region" description="Polar residues" evidence="1">
    <location>
        <begin position="717"/>
        <end position="727"/>
    </location>
</feature>